<accession>A0AAN0RKY4</accession>
<name>A0AAN0RKY4_9RHOB</name>
<reference evidence="1 2" key="1">
    <citation type="journal article" date="2014" name="ISME J.">
        <title>Adaptation of an abundant Roseobacter RCA organism to pelagic systems revealed by genomic and transcriptomic analyses.</title>
        <authorList>
            <person name="Voget S."/>
            <person name="Wemheuer B."/>
            <person name="Brinkhoff T."/>
            <person name="Vollmers J."/>
            <person name="Dietrich S."/>
            <person name="Giebel H.A."/>
            <person name="Beardsley C."/>
            <person name="Sardemann C."/>
            <person name="Bakenhus I."/>
            <person name="Billerbeck S."/>
            <person name="Daniel R."/>
            <person name="Simon M."/>
        </authorList>
    </citation>
    <scope>NUCLEOTIDE SEQUENCE [LARGE SCALE GENOMIC DNA]</scope>
    <source>
        <strain evidence="1 2">RCA23</strain>
    </source>
</reference>
<dbReference type="Proteomes" id="UP000028680">
    <property type="component" value="Chromosome"/>
</dbReference>
<dbReference type="RefSeq" id="WP_347721364.1">
    <property type="nucleotide sequence ID" value="NZ_CP003984.1"/>
</dbReference>
<dbReference type="EMBL" id="CP003984">
    <property type="protein sequence ID" value="AII88176.1"/>
    <property type="molecule type" value="Genomic_DNA"/>
</dbReference>
<sequence length="83" mass="9336">MNMQSNKIEKEAKMDQESTGLITVDGVEYKFSDMTDAAKAQLSNIQFVDHQVRQLQNEWAISDTARLGYQAALKGELLKSAKK</sequence>
<organism evidence="1 2">
    <name type="scientific">Planktomarina temperata RCA23</name>
    <dbReference type="NCBI Taxonomy" id="666509"/>
    <lineage>
        <taxon>Bacteria</taxon>
        <taxon>Pseudomonadati</taxon>
        <taxon>Pseudomonadota</taxon>
        <taxon>Alphaproteobacteria</taxon>
        <taxon>Rhodobacterales</taxon>
        <taxon>Paracoccaceae</taxon>
        <taxon>Planktomarina</taxon>
    </lineage>
</organism>
<keyword evidence="2" id="KW-1185">Reference proteome</keyword>
<dbReference type="AlphaFoldDB" id="A0AAN0RKY4"/>
<evidence type="ECO:0000313" key="1">
    <source>
        <dbReference type="EMBL" id="AII88176.1"/>
    </source>
</evidence>
<gene>
    <name evidence="1" type="ORF">RCA23_c26600</name>
</gene>
<proteinExistence type="predicted"/>
<evidence type="ECO:0000313" key="2">
    <source>
        <dbReference type="Proteomes" id="UP000028680"/>
    </source>
</evidence>
<dbReference type="KEGG" id="ptp:RCA23_c26600"/>
<protein>
    <submittedName>
        <fullName evidence="1">Uncharacterized protein</fullName>
    </submittedName>
</protein>